<organism evidence="1 2">
    <name type="scientific">Eretmocerus hayati</name>
    <dbReference type="NCBI Taxonomy" id="131215"/>
    <lineage>
        <taxon>Eukaryota</taxon>
        <taxon>Metazoa</taxon>
        <taxon>Ecdysozoa</taxon>
        <taxon>Arthropoda</taxon>
        <taxon>Hexapoda</taxon>
        <taxon>Insecta</taxon>
        <taxon>Pterygota</taxon>
        <taxon>Neoptera</taxon>
        <taxon>Endopterygota</taxon>
        <taxon>Hymenoptera</taxon>
        <taxon>Apocrita</taxon>
        <taxon>Proctotrupomorpha</taxon>
        <taxon>Chalcidoidea</taxon>
        <taxon>Aphelinidae</taxon>
        <taxon>Aphelininae</taxon>
        <taxon>Eretmocerus</taxon>
    </lineage>
</organism>
<keyword evidence="2" id="KW-1185">Reference proteome</keyword>
<dbReference type="Proteomes" id="UP001239111">
    <property type="component" value="Chromosome 3"/>
</dbReference>
<name>A0ACC2NKE2_9HYME</name>
<comment type="caution">
    <text evidence="1">The sequence shown here is derived from an EMBL/GenBank/DDBJ whole genome shotgun (WGS) entry which is preliminary data.</text>
</comment>
<accession>A0ACC2NKE2</accession>
<evidence type="ECO:0000313" key="1">
    <source>
        <dbReference type="EMBL" id="KAJ8671579.1"/>
    </source>
</evidence>
<dbReference type="EMBL" id="CM056743">
    <property type="protein sequence ID" value="KAJ8671579.1"/>
    <property type="molecule type" value="Genomic_DNA"/>
</dbReference>
<proteinExistence type="predicted"/>
<reference evidence="1" key="1">
    <citation type="submission" date="2023-04" db="EMBL/GenBank/DDBJ databases">
        <title>A chromosome-level genome assembly of the parasitoid wasp Eretmocerus hayati.</title>
        <authorList>
            <person name="Zhong Y."/>
            <person name="Liu S."/>
            <person name="Liu Y."/>
        </authorList>
    </citation>
    <scope>NUCLEOTIDE SEQUENCE</scope>
    <source>
        <strain evidence="1">ZJU_SS_LIU_2023</strain>
    </source>
</reference>
<protein>
    <submittedName>
        <fullName evidence="1">Uncharacterized protein</fullName>
    </submittedName>
</protein>
<gene>
    <name evidence="1" type="ORF">QAD02_002838</name>
</gene>
<sequence>MESGDSSHSHSHPSINWSKRISHEQHSYPLALFTLKLYMSKVDAVSLKNLSAARSIFHETPGDVYALQIICMNFDVAIQNDRPIHDKLPFQVRNSNLKNSNLDSHLVGTPHPRCADFDCSAERV</sequence>
<evidence type="ECO:0000313" key="2">
    <source>
        <dbReference type="Proteomes" id="UP001239111"/>
    </source>
</evidence>